<evidence type="ECO:0008006" key="3">
    <source>
        <dbReference type="Google" id="ProtNLM"/>
    </source>
</evidence>
<dbReference type="EMBL" id="PQFF01000276">
    <property type="protein sequence ID" value="RHZ67215.1"/>
    <property type="molecule type" value="Genomic_DNA"/>
</dbReference>
<proteinExistence type="predicted"/>
<evidence type="ECO:0000313" key="2">
    <source>
        <dbReference type="Proteomes" id="UP000266861"/>
    </source>
</evidence>
<dbReference type="InterPro" id="IPR041078">
    <property type="entry name" value="Plavaka"/>
</dbReference>
<protein>
    <recommendedName>
        <fullName evidence="3">C2H2-type domain-containing protein</fullName>
    </recommendedName>
</protein>
<sequence>MSTRFQCPHCPRNFSTRNAYSQHVNRCINTVYLSTEEFSEDISDIVSSVNEMSLDDEDYSRINEFQIIREENSQVFYQYESDQDYAGDISFGEISHSSNIPEEYKNFDEILPASLQSNEEPEVENIENIKEFPNEAYADLMALVIENNLNNKAGNAIIKFFNKHSDLSQLSPLPKNIETGRKFMDKMNISQLSYFKYCVLTHNSQDYFVHYRSIKNCIKNLLSNPDILKNLMFRYENSKIEDEKSYGEQNSGNWWKRAERSISNHANILSIILYSDATTTDTLGKSSLHPIYVSLGNIPTWRRNKEDAKQLLGYLPILSAKNEKEKKSSEFKELARETFHNSIKFLLDPLFQGDGVDFNIDDKDIWFFPRISTIICDWPEACTFSLTYKSANSNYPCHFCLVQREDLIDIRKEVILRNHVNMKEYFDINERIADIPRHSQLKVFKKGIQLSRLTASEYRDMMKIMVFVVDDLQIEDLSEVYVKWNEMYLLSRSEKFKESDLENFQKTINDWGDLFIKLFQNISNSHLKFPKLHSWIYHIVDTIREYGAINRYTTETYESLHKTYVKIPYRLSNKKEVEKQIMENIRHRAIVSRNRVGKTKTPMAFVYTAKLFDFDLSESMIEQNKKDPNLDKKMIKGFEKFIDCLKVYLNILNIISAEGCRIKIYSSVTLKNGAILRTKNDFHHRPWFSNIAVNMNEEELSEYLSDKGICYAQTLLITEIRLPNKSPMHPALVQWYDFIEETPFVYGCPLLRLVEVYNFIEIEAIEDTIHVVPRFDKNNEYFVMELDYTCTRNHFGAPKLVFWGKKSK</sequence>
<keyword evidence="2" id="KW-1185">Reference proteome</keyword>
<name>A0A397HVG7_9GLOM</name>
<accession>A0A397HVG7</accession>
<organism evidence="1 2">
    <name type="scientific">Diversispora epigaea</name>
    <dbReference type="NCBI Taxonomy" id="1348612"/>
    <lineage>
        <taxon>Eukaryota</taxon>
        <taxon>Fungi</taxon>
        <taxon>Fungi incertae sedis</taxon>
        <taxon>Mucoromycota</taxon>
        <taxon>Glomeromycotina</taxon>
        <taxon>Glomeromycetes</taxon>
        <taxon>Diversisporales</taxon>
        <taxon>Diversisporaceae</taxon>
        <taxon>Diversispora</taxon>
    </lineage>
</organism>
<dbReference type="AlphaFoldDB" id="A0A397HVG7"/>
<comment type="caution">
    <text evidence="1">The sequence shown here is derived from an EMBL/GenBank/DDBJ whole genome shotgun (WGS) entry which is preliminary data.</text>
</comment>
<dbReference type="Pfam" id="PF18759">
    <property type="entry name" value="Plavaka"/>
    <property type="match status" value="1"/>
</dbReference>
<evidence type="ECO:0000313" key="1">
    <source>
        <dbReference type="EMBL" id="RHZ67215.1"/>
    </source>
</evidence>
<reference evidence="1 2" key="1">
    <citation type="submission" date="2018-08" db="EMBL/GenBank/DDBJ databases">
        <title>Genome and evolution of the arbuscular mycorrhizal fungus Diversispora epigaea (formerly Glomus versiforme) and its bacterial endosymbionts.</title>
        <authorList>
            <person name="Sun X."/>
            <person name="Fei Z."/>
            <person name="Harrison M."/>
        </authorList>
    </citation>
    <scope>NUCLEOTIDE SEQUENCE [LARGE SCALE GENOMIC DNA]</scope>
    <source>
        <strain evidence="1 2">IT104</strain>
    </source>
</reference>
<gene>
    <name evidence="1" type="ORF">Glove_302g58</name>
</gene>
<dbReference type="Proteomes" id="UP000266861">
    <property type="component" value="Unassembled WGS sequence"/>
</dbReference>